<comment type="caution">
    <text evidence="1">The sequence shown here is derived from an EMBL/GenBank/DDBJ whole genome shotgun (WGS) entry which is preliminary data.</text>
</comment>
<evidence type="ECO:0000313" key="2">
    <source>
        <dbReference type="Proteomes" id="UP001169217"/>
    </source>
</evidence>
<keyword evidence="2" id="KW-1185">Reference proteome</keyword>
<name>A0ABQ9P7L0_9PEZI</name>
<organism evidence="1 2">
    <name type="scientific">Colletotrichum limetticola</name>
    <dbReference type="NCBI Taxonomy" id="1209924"/>
    <lineage>
        <taxon>Eukaryota</taxon>
        <taxon>Fungi</taxon>
        <taxon>Dikarya</taxon>
        <taxon>Ascomycota</taxon>
        <taxon>Pezizomycotina</taxon>
        <taxon>Sordariomycetes</taxon>
        <taxon>Hypocreomycetidae</taxon>
        <taxon>Glomerellales</taxon>
        <taxon>Glomerellaceae</taxon>
        <taxon>Colletotrichum</taxon>
        <taxon>Colletotrichum acutatum species complex</taxon>
    </lineage>
</organism>
<dbReference type="EMBL" id="JARUPT010000968">
    <property type="protein sequence ID" value="KAK0368057.1"/>
    <property type="molecule type" value="Genomic_DNA"/>
</dbReference>
<dbReference type="Proteomes" id="UP001169217">
    <property type="component" value="Unassembled WGS sequence"/>
</dbReference>
<gene>
    <name evidence="1" type="ORF">CLIM01_14584</name>
</gene>
<evidence type="ECO:0000313" key="1">
    <source>
        <dbReference type="EMBL" id="KAK0368057.1"/>
    </source>
</evidence>
<sequence length="615" mass="69091">MEDAVRPDEEVFKTTYEKAYRTWSNIHDLAITDSNLPRNCLEQLETAFPAHPHFPEDIEIDGFFSNTATVRGRTVWKTTSGSCDTPIFHDEVLFQVASDRPTVVEISDSHPLPIFEQWYGEEGNHITVLILAWAYILSARWAEIIPGASGPVYDSCTTAWADNYLPCSNDTLLPLAMVDVGDVDDDAARWWAAVLAPSGDWSAWIRNAKGQVLFSPWATKLSTSGRVNLQRGTRPRVRQHQAQSDAASYMAALRYLRDYCDYHGVAHQSYEALAAALFLSLAKFDNRRVQLPIPRVCHQRESMEKLAVSPSLFSGNLPQIDKLLTLSCNVIGIKALLSSVFFEPGVLCNISGAWLQGTFAYLDSEAVREPRTLVRVLMKRDPDLGFLWLGAFLTGGQSRTLQEARQGWWKVDLHVAAWTGTLLSFIQEPVSILSTDVEEISRADECRLLYLSHGQSYDVAPLFPFAPFGLTAIGDTNLEVRQHTRCQSPHALAYEGLSWQSRESKWPVFQKPIVPLSLRPKYGQPGDSLVTVMYDNLDFDDECSEMMTRSIFTWLRGEDGFPVAERDIREHEWIGNLVDSDDDDCLITGESRSAVGSHLHGWMLNVILKRAAESI</sequence>
<protein>
    <submittedName>
        <fullName evidence="1">Uncharacterized protein</fullName>
    </submittedName>
</protein>
<proteinExistence type="predicted"/>
<reference evidence="1" key="1">
    <citation type="submission" date="2023-04" db="EMBL/GenBank/DDBJ databases">
        <title>Colletotrichum limetticola genome sequence.</title>
        <authorList>
            <person name="Baroncelli R."/>
        </authorList>
    </citation>
    <scope>NUCLEOTIDE SEQUENCE</scope>
    <source>
        <strain evidence="1">KLA-Anderson</strain>
    </source>
</reference>
<accession>A0ABQ9P7L0</accession>